<dbReference type="Pfam" id="PF13186">
    <property type="entry name" value="SPASM"/>
    <property type="match status" value="1"/>
</dbReference>
<dbReference type="CDD" id="cd01335">
    <property type="entry name" value="Radical_SAM"/>
    <property type="match status" value="1"/>
</dbReference>
<dbReference type="EMBL" id="JAUSWN010000029">
    <property type="protein sequence ID" value="MDQ0480810.1"/>
    <property type="molecule type" value="Genomic_DNA"/>
</dbReference>
<comment type="cofactor">
    <cofactor evidence="1">
        <name>[4Fe-4S] cluster</name>
        <dbReference type="ChEBI" id="CHEBI:49883"/>
    </cofactor>
</comment>
<dbReference type="Gene3D" id="3.20.20.70">
    <property type="entry name" value="Aldolase class I"/>
    <property type="match status" value="1"/>
</dbReference>
<name>A0ABU0JUM3_HATLI</name>
<dbReference type="InterPro" id="IPR023885">
    <property type="entry name" value="4Fe4S-binding_SPASM_dom"/>
</dbReference>
<dbReference type="SFLD" id="SFLDG01386">
    <property type="entry name" value="main_SPASM_domain-containing"/>
    <property type="match status" value="1"/>
</dbReference>
<keyword evidence="5" id="KW-0411">Iron-sulfur</keyword>
<keyword evidence="4" id="KW-0408">Iron</keyword>
<sequence length="448" mass="52641">MRIHFIKEEDIEIVYFPDTLKFYEINEFTRHIIEDIIQNKTKNEILDKYKIKEEILTKIIHLLNSNKVQNIKLHTKEKENELFKLSLNITNTCNLACKYCYANGGNYKSEECLMNIEDIKLALDVFYNKYEVIKNIQLFGGEPTMNLDAIEYVCKYVENKYKEEKDKNKKPTIGLVTNGTCASERLLNLINEYHIIVTVSIDGPAYINDKIRVFKNQKGTTSLVEKNIRDMRKKTNQPSGIEITYNKIHEEEKIKIVDLIQYAKREFDIDNLHIVPVNGEQFALQNRNVFIESVKDILGKEDKAKLEKTYNLIDDIIKGIRHKKIGKYLCEAGLSVYAVSTKGDIYPCFMLIDQEQFKMGNIHDKNPFENEMFKNMRNEFFKFSKFNYKQCKDCFNNTLCHGCLGLNYFDTGEIYKTSEIECEMHKKMTERIIIELAKKIKINKMNNI</sequence>
<accession>A0ABU0JUM3</accession>
<keyword evidence="2" id="KW-0949">S-adenosyl-L-methionine</keyword>
<evidence type="ECO:0000256" key="1">
    <source>
        <dbReference type="ARBA" id="ARBA00001966"/>
    </source>
</evidence>
<protein>
    <recommendedName>
        <fullName evidence="6">Radical SAM core domain-containing protein</fullName>
    </recommendedName>
</protein>
<evidence type="ECO:0000256" key="2">
    <source>
        <dbReference type="ARBA" id="ARBA00022691"/>
    </source>
</evidence>
<dbReference type="RefSeq" id="WP_307356982.1">
    <property type="nucleotide sequence ID" value="NZ_BAAACJ010000051.1"/>
</dbReference>
<proteinExistence type="predicted"/>
<dbReference type="PANTHER" id="PTHR43273:SF8">
    <property type="entry name" value="RADICAL SAM DOMAIN PROTEIN"/>
    <property type="match status" value="1"/>
</dbReference>
<keyword evidence="8" id="KW-1185">Reference proteome</keyword>
<dbReference type="InterPro" id="IPR013785">
    <property type="entry name" value="Aldolase_TIM"/>
</dbReference>
<dbReference type="NCBIfam" id="TIGR04085">
    <property type="entry name" value="rSAM_more_4Fe4S"/>
    <property type="match status" value="1"/>
</dbReference>
<dbReference type="SFLD" id="SFLDS00029">
    <property type="entry name" value="Radical_SAM"/>
    <property type="match status" value="1"/>
</dbReference>
<dbReference type="SUPFAM" id="SSF102114">
    <property type="entry name" value="Radical SAM enzymes"/>
    <property type="match status" value="1"/>
</dbReference>
<evidence type="ECO:0000259" key="6">
    <source>
        <dbReference type="PROSITE" id="PS51918"/>
    </source>
</evidence>
<dbReference type="InterPro" id="IPR023867">
    <property type="entry name" value="Sulphatase_maturase_rSAM"/>
</dbReference>
<dbReference type="SFLD" id="SFLDG01384">
    <property type="entry name" value="thioether_bond_formation_requi"/>
    <property type="match status" value="1"/>
</dbReference>
<reference evidence="7 8" key="1">
    <citation type="submission" date="2023-07" db="EMBL/GenBank/DDBJ databases">
        <title>Genomic Encyclopedia of Type Strains, Phase IV (KMG-IV): sequencing the most valuable type-strain genomes for metagenomic binning, comparative biology and taxonomic classification.</title>
        <authorList>
            <person name="Goeker M."/>
        </authorList>
    </citation>
    <scope>NUCLEOTIDE SEQUENCE [LARGE SCALE GENOMIC DNA]</scope>
    <source>
        <strain evidence="7 8">DSM 1400</strain>
    </source>
</reference>
<keyword evidence="3" id="KW-0479">Metal-binding</keyword>
<dbReference type="InterPro" id="IPR058240">
    <property type="entry name" value="rSAM_sf"/>
</dbReference>
<evidence type="ECO:0000256" key="3">
    <source>
        <dbReference type="ARBA" id="ARBA00022723"/>
    </source>
</evidence>
<evidence type="ECO:0000256" key="5">
    <source>
        <dbReference type="ARBA" id="ARBA00023014"/>
    </source>
</evidence>
<evidence type="ECO:0000313" key="7">
    <source>
        <dbReference type="EMBL" id="MDQ0480810.1"/>
    </source>
</evidence>
<dbReference type="Proteomes" id="UP001224418">
    <property type="component" value="Unassembled WGS sequence"/>
</dbReference>
<dbReference type="InterPro" id="IPR007197">
    <property type="entry name" value="rSAM"/>
</dbReference>
<dbReference type="PANTHER" id="PTHR43273">
    <property type="entry name" value="ANAEROBIC SULFATASE-MATURATING ENZYME HOMOLOG ASLB-RELATED"/>
    <property type="match status" value="1"/>
</dbReference>
<dbReference type="Pfam" id="PF04055">
    <property type="entry name" value="Radical_SAM"/>
    <property type="match status" value="1"/>
</dbReference>
<comment type="caution">
    <text evidence="7">The sequence shown here is derived from an EMBL/GenBank/DDBJ whole genome shotgun (WGS) entry which is preliminary data.</text>
</comment>
<evidence type="ECO:0000256" key="4">
    <source>
        <dbReference type="ARBA" id="ARBA00023004"/>
    </source>
</evidence>
<dbReference type="PROSITE" id="PS51918">
    <property type="entry name" value="RADICAL_SAM"/>
    <property type="match status" value="1"/>
</dbReference>
<gene>
    <name evidence="7" type="ORF">QOZ93_002560</name>
</gene>
<feature type="domain" description="Radical SAM core" evidence="6">
    <location>
        <begin position="79"/>
        <end position="321"/>
    </location>
</feature>
<dbReference type="SFLD" id="SFLDG01067">
    <property type="entry name" value="SPASM/twitch_domain_containing"/>
    <property type="match status" value="1"/>
</dbReference>
<organism evidence="7 8">
    <name type="scientific">Hathewaya limosa</name>
    <name type="common">Clostridium limosum</name>
    <dbReference type="NCBI Taxonomy" id="1536"/>
    <lineage>
        <taxon>Bacteria</taxon>
        <taxon>Bacillati</taxon>
        <taxon>Bacillota</taxon>
        <taxon>Clostridia</taxon>
        <taxon>Eubacteriales</taxon>
        <taxon>Clostridiaceae</taxon>
        <taxon>Hathewaya</taxon>
    </lineage>
</organism>
<evidence type="ECO:0000313" key="8">
    <source>
        <dbReference type="Proteomes" id="UP001224418"/>
    </source>
</evidence>